<dbReference type="InterPro" id="IPR003477">
    <property type="entry name" value="PemK-like"/>
</dbReference>
<dbReference type="Pfam" id="PF02452">
    <property type="entry name" value="PemK_toxin"/>
    <property type="match status" value="1"/>
</dbReference>
<evidence type="ECO:0000313" key="2">
    <source>
        <dbReference type="Proteomes" id="UP000239724"/>
    </source>
</evidence>
<dbReference type="RefSeq" id="WP_104522260.1">
    <property type="nucleotide sequence ID" value="NZ_NHRY01000264.1"/>
</dbReference>
<dbReference type="AlphaFoldDB" id="A0A2S6MWX1"/>
<name>A0A2S6MWX1_RHOGL</name>
<dbReference type="Gene3D" id="2.30.30.110">
    <property type="match status" value="1"/>
</dbReference>
<dbReference type="GO" id="GO:0003677">
    <property type="term" value="F:DNA binding"/>
    <property type="evidence" value="ECO:0007669"/>
    <property type="project" value="InterPro"/>
</dbReference>
<proteinExistence type="predicted"/>
<comment type="caution">
    <text evidence="1">The sequence shown here is derived from an EMBL/GenBank/DDBJ whole genome shotgun (WGS) entry which is preliminary data.</text>
</comment>
<dbReference type="Proteomes" id="UP000239724">
    <property type="component" value="Unassembled WGS sequence"/>
</dbReference>
<organism evidence="1 2">
    <name type="scientific">Rhodopila globiformis</name>
    <name type="common">Rhodopseudomonas globiformis</name>
    <dbReference type="NCBI Taxonomy" id="1071"/>
    <lineage>
        <taxon>Bacteria</taxon>
        <taxon>Pseudomonadati</taxon>
        <taxon>Pseudomonadota</taxon>
        <taxon>Alphaproteobacteria</taxon>
        <taxon>Acetobacterales</taxon>
        <taxon>Acetobacteraceae</taxon>
        <taxon>Rhodopila</taxon>
    </lineage>
</organism>
<evidence type="ECO:0000313" key="1">
    <source>
        <dbReference type="EMBL" id="PPQ26863.1"/>
    </source>
</evidence>
<keyword evidence="2" id="KW-1185">Reference proteome</keyword>
<sequence length="109" mass="11697">MRRGDVVVVAAAGDYGKPRPAVIVQTDAFPETHASVVICQMTSVIADAPDFRITVNPGAENGPRVPFQIMADKPVTVRRDRIAQVIGRLGADDLRRLNVALAFVMGLAD</sequence>
<reference evidence="1 2" key="1">
    <citation type="journal article" date="2018" name="Arch. Microbiol.">
        <title>New insights into the metabolic potential of the phototrophic purple bacterium Rhodopila globiformis DSM 161(T) from its draft genome sequence and evidence for a vanadium-dependent nitrogenase.</title>
        <authorList>
            <person name="Imhoff J.F."/>
            <person name="Rahn T."/>
            <person name="Kunzel S."/>
            <person name="Neulinger S.C."/>
        </authorList>
    </citation>
    <scope>NUCLEOTIDE SEQUENCE [LARGE SCALE GENOMIC DNA]</scope>
    <source>
        <strain evidence="1 2">DSM 161</strain>
    </source>
</reference>
<accession>A0A2S6MWX1</accession>
<dbReference type="OrthoDB" id="3196747at2"/>
<dbReference type="InterPro" id="IPR011067">
    <property type="entry name" value="Plasmid_toxin/cell-grow_inhib"/>
</dbReference>
<dbReference type="EMBL" id="NHRY01000264">
    <property type="protein sequence ID" value="PPQ26863.1"/>
    <property type="molecule type" value="Genomic_DNA"/>
</dbReference>
<gene>
    <name evidence="1" type="ORF">CCS01_28690</name>
</gene>
<protein>
    <submittedName>
        <fullName evidence="1">Growth inhibitor PemK</fullName>
    </submittedName>
</protein>
<dbReference type="SUPFAM" id="SSF50118">
    <property type="entry name" value="Cell growth inhibitor/plasmid maintenance toxic component"/>
    <property type="match status" value="1"/>
</dbReference>